<dbReference type="RefSeq" id="WP_025423082.1">
    <property type="nucleotide sequence ID" value="NZ_CP006569.1"/>
</dbReference>
<protein>
    <submittedName>
        <fullName evidence="1">Phage transcriptional activator CII</fullName>
    </submittedName>
</protein>
<dbReference type="Gene3D" id="1.10.260.40">
    <property type="entry name" value="lambda repressor-like DNA-binding domains"/>
    <property type="match status" value="1"/>
</dbReference>
<dbReference type="AlphaFoldDB" id="W0HZL6"/>
<dbReference type="Pfam" id="PF05269">
    <property type="entry name" value="Phage_CII"/>
    <property type="match status" value="1"/>
</dbReference>
<dbReference type="InterPro" id="IPR001387">
    <property type="entry name" value="Cro/C1-type_HTH"/>
</dbReference>
<sequence length="98" mass="11001">MDIASTRKTAMRIHSSLLNKISVMGQRRFAEAMGVHESQVSRWKNGMLETMSMALAILNYGVEDEDLARLAKQVARVLTKKKSPAATRDSVQQFSIDF</sequence>
<gene>
    <name evidence="1" type="ORF">Sant_2923</name>
</gene>
<dbReference type="GO" id="GO:0006355">
    <property type="term" value="P:regulation of DNA-templated transcription"/>
    <property type="evidence" value="ECO:0007669"/>
    <property type="project" value="InterPro"/>
</dbReference>
<dbReference type="InterPro" id="IPR010982">
    <property type="entry name" value="Lambda_DNA-bd_dom_sf"/>
</dbReference>
<accession>W0HZL6</accession>
<proteinExistence type="predicted"/>
<dbReference type="HOGENOM" id="CLU_165383_0_0_6"/>
<name>W0HZL6_9GAMM</name>
<evidence type="ECO:0000313" key="1">
    <source>
        <dbReference type="EMBL" id="AHF77932.1"/>
    </source>
</evidence>
<evidence type="ECO:0000313" key="2">
    <source>
        <dbReference type="Proteomes" id="UP000019028"/>
    </source>
</evidence>
<dbReference type="GO" id="GO:0003677">
    <property type="term" value="F:DNA binding"/>
    <property type="evidence" value="ECO:0007669"/>
    <property type="project" value="InterPro"/>
</dbReference>
<dbReference type="EMBL" id="CP006569">
    <property type="protein sequence ID" value="AHF77932.1"/>
    <property type="molecule type" value="Genomic_DNA"/>
</dbReference>
<dbReference type="KEGG" id="sod:Sant_2923"/>
<reference evidence="1 2" key="1">
    <citation type="journal article" date="2014" name="Genome Biol. Evol.">
        <title>Genome degeneration and adaptation in a nascent stage of symbiosis.</title>
        <authorList>
            <person name="Oakeson K.F."/>
            <person name="Gil R."/>
            <person name="Clayton A.L."/>
            <person name="Dunn D.M."/>
            <person name="von Niederhausern A.C."/>
            <person name="Hamil C."/>
            <person name="Aoyagi A."/>
            <person name="Duval B."/>
            <person name="Baca A."/>
            <person name="Silva F.J."/>
            <person name="Vallier A."/>
            <person name="Jackson D.G."/>
            <person name="Latorre A."/>
            <person name="Weiss R.B."/>
            <person name="Heddi A."/>
            <person name="Moya A."/>
            <person name="Dale C."/>
        </authorList>
    </citation>
    <scope>NUCLEOTIDE SEQUENCE [LARGE SCALE GENOMIC DNA]</scope>
    <source>
        <strain evidence="1 2">HS1</strain>
    </source>
</reference>
<dbReference type="CDD" id="cd00093">
    <property type="entry name" value="HTH_XRE"/>
    <property type="match status" value="1"/>
</dbReference>
<dbReference type="Proteomes" id="UP000019028">
    <property type="component" value="Chromosome"/>
</dbReference>
<dbReference type="InterPro" id="IPR007933">
    <property type="entry name" value="Transcrpt_activ_CII"/>
</dbReference>
<dbReference type="OrthoDB" id="6499174at2"/>
<keyword evidence="2" id="KW-1185">Reference proteome</keyword>
<organism evidence="1 2">
    <name type="scientific">Sodalis praecaptivus</name>
    <dbReference type="NCBI Taxonomy" id="1239307"/>
    <lineage>
        <taxon>Bacteria</taxon>
        <taxon>Pseudomonadati</taxon>
        <taxon>Pseudomonadota</taxon>
        <taxon>Gammaproteobacteria</taxon>
        <taxon>Enterobacterales</taxon>
        <taxon>Bruguierivoracaceae</taxon>
        <taxon>Sodalis</taxon>
    </lineage>
</organism>
<dbReference type="SUPFAM" id="SSF47413">
    <property type="entry name" value="lambda repressor-like DNA-binding domains"/>
    <property type="match status" value="1"/>
</dbReference>